<dbReference type="Proteomes" id="UP000320672">
    <property type="component" value="Chromosome"/>
</dbReference>
<evidence type="ECO:0000313" key="1">
    <source>
        <dbReference type="EMBL" id="QDS93483.1"/>
    </source>
</evidence>
<protein>
    <submittedName>
        <fullName evidence="1">Uncharacterized protein</fullName>
    </submittedName>
</protein>
<sequence length="156" mass="17839">MARSPERREDLVRDATAMTARAEWQVPGHSEPCVIGFRPTGAASIYFGEQPVLHFTAEGKIKRLFFDDHQWIADSDGLKRRERANNTYRMEGRMVDLDPQWVQEKLTELSEQTNRLLSAILNSTAICSRGTIPESEMVKKIETLRQQAIPLTLDRP</sequence>
<proteinExistence type="predicted"/>
<dbReference type="KEGG" id="rml:FF011L_22530"/>
<dbReference type="OrthoDB" id="286365at2"/>
<evidence type="ECO:0000313" key="2">
    <source>
        <dbReference type="Proteomes" id="UP000320672"/>
    </source>
</evidence>
<organism evidence="1 2">
    <name type="scientific">Roseimaritima multifibrata</name>
    <dbReference type="NCBI Taxonomy" id="1930274"/>
    <lineage>
        <taxon>Bacteria</taxon>
        <taxon>Pseudomonadati</taxon>
        <taxon>Planctomycetota</taxon>
        <taxon>Planctomycetia</taxon>
        <taxon>Pirellulales</taxon>
        <taxon>Pirellulaceae</taxon>
        <taxon>Roseimaritima</taxon>
    </lineage>
</organism>
<dbReference type="RefSeq" id="WP_145351639.1">
    <property type="nucleotide sequence ID" value="NZ_CP036262.1"/>
</dbReference>
<name>A0A517MF23_9BACT</name>
<gene>
    <name evidence="1" type="ORF">FF011L_22530</name>
</gene>
<dbReference type="EMBL" id="CP036262">
    <property type="protein sequence ID" value="QDS93483.1"/>
    <property type="molecule type" value="Genomic_DNA"/>
</dbReference>
<keyword evidence="2" id="KW-1185">Reference proteome</keyword>
<dbReference type="AlphaFoldDB" id="A0A517MF23"/>
<reference evidence="1 2" key="1">
    <citation type="submission" date="2019-02" db="EMBL/GenBank/DDBJ databases">
        <title>Deep-cultivation of Planctomycetes and their phenomic and genomic characterization uncovers novel biology.</title>
        <authorList>
            <person name="Wiegand S."/>
            <person name="Jogler M."/>
            <person name="Boedeker C."/>
            <person name="Pinto D."/>
            <person name="Vollmers J."/>
            <person name="Rivas-Marin E."/>
            <person name="Kohn T."/>
            <person name="Peeters S.H."/>
            <person name="Heuer A."/>
            <person name="Rast P."/>
            <person name="Oberbeckmann S."/>
            <person name="Bunk B."/>
            <person name="Jeske O."/>
            <person name="Meyerdierks A."/>
            <person name="Storesund J.E."/>
            <person name="Kallscheuer N."/>
            <person name="Luecker S."/>
            <person name="Lage O.M."/>
            <person name="Pohl T."/>
            <person name="Merkel B.J."/>
            <person name="Hornburger P."/>
            <person name="Mueller R.-W."/>
            <person name="Bruemmer F."/>
            <person name="Labrenz M."/>
            <person name="Spormann A.M."/>
            <person name="Op den Camp H."/>
            <person name="Overmann J."/>
            <person name="Amann R."/>
            <person name="Jetten M.S.M."/>
            <person name="Mascher T."/>
            <person name="Medema M.H."/>
            <person name="Devos D.P."/>
            <person name="Kaster A.-K."/>
            <person name="Ovreas L."/>
            <person name="Rohde M."/>
            <person name="Galperin M.Y."/>
            <person name="Jogler C."/>
        </authorList>
    </citation>
    <scope>NUCLEOTIDE SEQUENCE [LARGE SCALE GENOMIC DNA]</scope>
    <source>
        <strain evidence="1 2">FF011L</strain>
    </source>
</reference>
<accession>A0A517MF23</accession>